<sequence length="337" mass="37225">MTSQPTDLRPDARDAQPLVTIVIPLYDGGRFIRQTLESVLAQGFARLEVVVVDDGSTDDGPAIVRELAADPRVALVTSPHLGVCEARNLGATRAAASSRYLLFLDADDVWHPDTLATLIEVLENRPDAAGAFVLADYVDAEGAPLHPGDFPRHMRSREDLVEGRLVPRDLDADVGAEHLFLANLVYPPSCLLIRRSAFDRAGGFDSRFLAEDWEFVVRLAEVGPLVPVDRVMVGYRRHASNASGDRARNVRGARQVWSAVYHRRSGSPDADRRIRRIWRAHQARVARRKLGEGRAMIARGQVLAGLARVTDGMAHALLRWPPRAWAPHRERASGLES</sequence>
<organism evidence="2 3">
    <name type="scientific">Agromyces aurantiacus</name>
    <dbReference type="NCBI Taxonomy" id="165814"/>
    <lineage>
        <taxon>Bacteria</taxon>
        <taxon>Bacillati</taxon>
        <taxon>Actinomycetota</taxon>
        <taxon>Actinomycetes</taxon>
        <taxon>Micrococcales</taxon>
        <taxon>Microbacteriaceae</taxon>
        <taxon>Agromyces</taxon>
    </lineage>
</organism>
<dbReference type="Proteomes" id="UP001595960">
    <property type="component" value="Unassembled WGS sequence"/>
</dbReference>
<reference evidence="3" key="1">
    <citation type="journal article" date="2019" name="Int. J. Syst. Evol. Microbiol.">
        <title>The Global Catalogue of Microorganisms (GCM) 10K type strain sequencing project: providing services to taxonomists for standard genome sequencing and annotation.</title>
        <authorList>
            <consortium name="The Broad Institute Genomics Platform"/>
            <consortium name="The Broad Institute Genome Sequencing Center for Infectious Disease"/>
            <person name="Wu L."/>
            <person name="Ma J."/>
        </authorList>
    </citation>
    <scope>NUCLEOTIDE SEQUENCE [LARGE SCALE GENOMIC DNA]</scope>
    <source>
        <strain evidence="3">CGMCC 1.12192</strain>
    </source>
</reference>
<dbReference type="SUPFAM" id="SSF53448">
    <property type="entry name" value="Nucleotide-diphospho-sugar transferases"/>
    <property type="match status" value="1"/>
</dbReference>
<dbReference type="Pfam" id="PF00535">
    <property type="entry name" value="Glycos_transf_2"/>
    <property type="match status" value="1"/>
</dbReference>
<protein>
    <submittedName>
        <fullName evidence="2">Glycosyltransferase family 2 protein</fullName>
    </submittedName>
</protein>
<dbReference type="EMBL" id="JBHSJC010000001">
    <property type="protein sequence ID" value="MFC4828067.1"/>
    <property type="molecule type" value="Genomic_DNA"/>
</dbReference>
<keyword evidence="3" id="KW-1185">Reference proteome</keyword>
<dbReference type="InterPro" id="IPR001173">
    <property type="entry name" value="Glyco_trans_2-like"/>
</dbReference>
<comment type="caution">
    <text evidence="2">The sequence shown here is derived from an EMBL/GenBank/DDBJ whole genome shotgun (WGS) entry which is preliminary data.</text>
</comment>
<evidence type="ECO:0000313" key="3">
    <source>
        <dbReference type="Proteomes" id="UP001595960"/>
    </source>
</evidence>
<name>A0ABV9R3Q1_9MICO</name>
<dbReference type="Gene3D" id="3.90.550.10">
    <property type="entry name" value="Spore Coat Polysaccharide Biosynthesis Protein SpsA, Chain A"/>
    <property type="match status" value="1"/>
</dbReference>
<dbReference type="InterPro" id="IPR029044">
    <property type="entry name" value="Nucleotide-diphossugar_trans"/>
</dbReference>
<dbReference type="InterPro" id="IPR050834">
    <property type="entry name" value="Glycosyltransf_2"/>
</dbReference>
<accession>A0ABV9R3Q1</accession>
<dbReference type="RefSeq" id="WP_204390964.1">
    <property type="nucleotide sequence ID" value="NZ_JAFBBW010000001.1"/>
</dbReference>
<feature type="domain" description="Glycosyltransferase 2-like" evidence="1">
    <location>
        <begin position="20"/>
        <end position="146"/>
    </location>
</feature>
<dbReference type="PANTHER" id="PTHR43685">
    <property type="entry name" value="GLYCOSYLTRANSFERASE"/>
    <property type="match status" value="1"/>
</dbReference>
<dbReference type="PANTHER" id="PTHR43685:SF2">
    <property type="entry name" value="GLYCOSYLTRANSFERASE 2-LIKE DOMAIN-CONTAINING PROTEIN"/>
    <property type="match status" value="1"/>
</dbReference>
<evidence type="ECO:0000313" key="2">
    <source>
        <dbReference type="EMBL" id="MFC4828067.1"/>
    </source>
</evidence>
<evidence type="ECO:0000259" key="1">
    <source>
        <dbReference type="Pfam" id="PF00535"/>
    </source>
</evidence>
<proteinExistence type="predicted"/>
<gene>
    <name evidence="2" type="ORF">ACFPER_04635</name>
</gene>
<dbReference type="CDD" id="cd00761">
    <property type="entry name" value="Glyco_tranf_GTA_type"/>
    <property type="match status" value="1"/>
</dbReference>